<organism evidence="1">
    <name type="scientific">Micrurus spixii</name>
    <name type="common">Amazon coral snake</name>
    <dbReference type="NCBI Taxonomy" id="129469"/>
    <lineage>
        <taxon>Eukaryota</taxon>
        <taxon>Metazoa</taxon>
        <taxon>Chordata</taxon>
        <taxon>Craniata</taxon>
        <taxon>Vertebrata</taxon>
        <taxon>Euteleostomi</taxon>
        <taxon>Lepidosauria</taxon>
        <taxon>Squamata</taxon>
        <taxon>Bifurcata</taxon>
        <taxon>Unidentata</taxon>
        <taxon>Episquamata</taxon>
        <taxon>Toxicofera</taxon>
        <taxon>Serpentes</taxon>
        <taxon>Colubroidea</taxon>
        <taxon>Elapidae</taxon>
        <taxon>Elapinae</taxon>
        <taxon>Micrurus</taxon>
    </lineage>
</organism>
<dbReference type="AlphaFoldDB" id="A0A2D4LQU7"/>
<reference evidence="1" key="1">
    <citation type="submission" date="2017-07" db="EMBL/GenBank/DDBJ databases">
        <authorList>
            <person name="Mikheyev A."/>
            <person name="Grau M."/>
        </authorList>
    </citation>
    <scope>NUCLEOTIDE SEQUENCE</scope>
    <source>
        <tissue evidence="1">Venom_gland</tissue>
    </source>
</reference>
<reference evidence="1" key="2">
    <citation type="submission" date="2017-11" db="EMBL/GenBank/DDBJ databases">
        <title>Coralsnake Venomics: Analyses of Venom Gland Transcriptomes and Proteomes of Six Brazilian Taxa.</title>
        <authorList>
            <person name="Aird S.D."/>
            <person name="Jorge da Silva N."/>
            <person name="Qiu L."/>
            <person name="Villar-Briones A."/>
            <person name="Aparecida-Saddi V."/>
            <person name="Campos-Telles M.P."/>
            <person name="Grau M."/>
            <person name="Mikheyev A.S."/>
        </authorList>
    </citation>
    <scope>NUCLEOTIDE SEQUENCE</scope>
    <source>
        <tissue evidence="1">Venom_gland</tissue>
    </source>
</reference>
<dbReference type="EMBL" id="IACM01036496">
    <property type="protein sequence ID" value="LAB23467.1"/>
    <property type="molecule type" value="Transcribed_RNA"/>
</dbReference>
<sequence length="124" mass="13406">MKTSPPRSASKQQDAKKGFFLKRTGPLFPSRQLCSFPPLYLDSRHCSFADGGLCLKGLTLVMFPTFGEEKRQCSNEVGRSALQAHALPDFLSTRVLGLSLGGTGREADPRERGEVSTGALSCCP</sequence>
<protein>
    <submittedName>
        <fullName evidence="1">Uncharacterized protein</fullName>
    </submittedName>
</protein>
<name>A0A2D4LQU7_9SAUR</name>
<evidence type="ECO:0000313" key="1">
    <source>
        <dbReference type="EMBL" id="LAB23467.1"/>
    </source>
</evidence>
<accession>A0A2D4LQU7</accession>
<proteinExistence type="predicted"/>